<dbReference type="InterPro" id="IPR036910">
    <property type="entry name" value="HMG_box_dom_sf"/>
</dbReference>
<keyword evidence="8" id="KW-1185">Reference proteome</keyword>
<dbReference type="PANTHER" id="PTHR45781">
    <property type="entry name" value="AGAP000281-PA"/>
    <property type="match status" value="1"/>
</dbReference>
<feature type="region of interest" description="Disordered" evidence="5">
    <location>
        <begin position="82"/>
        <end position="212"/>
    </location>
</feature>
<feature type="compositionally biased region" description="Polar residues" evidence="5">
    <location>
        <begin position="84"/>
        <end position="93"/>
    </location>
</feature>
<keyword evidence="3 4" id="KW-0539">Nucleus</keyword>
<evidence type="ECO:0000313" key="8">
    <source>
        <dbReference type="Proteomes" id="UP001497623"/>
    </source>
</evidence>
<reference evidence="7 8" key="1">
    <citation type="submission" date="2024-05" db="EMBL/GenBank/DDBJ databases">
        <authorList>
            <person name="Wallberg A."/>
        </authorList>
    </citation>
    <scope>NUCLEOTIDE SEQUENCE [LARGE SCALE GENOMIC DNA]</scope>
</reference>
<protein>
    <recommendedName>
        <fullName evidence="6">HMG box domain-containing protein</fullName>
    </recommendedName>
</protein>
<dbReference type="GO" id="GO:0005634">
    <property type="term" value="C:nucleus"/>
    <property type="evidence" value="ECO:0007669"/>
    <property type="project" value="UniProtKB-SubCell"/>
</dbReference>
<dbReference type="SMART" id="SM00398">
    <property type="entry name" value="HMG"/>
    <property type="match status" value="1"/>
</dbReference>
<feature type="non-terminal residue" evidence="7">
    <location>
        <position position="212"/>
    </location>
</feature>
<dbReference type="PROSITE" id="PS50118">
    <property type="entry name" value="HMG_BOX_2"/>
    <property type="match status" value="1"/>
</dbReference>
<dbReference type="PANTHER" id="PTHR45781:SF1">
    <property type="entry name" value="HMG BOX DOMAIN-CONTAINING PROTEIN"/>
    <property type="match status" value="1"/>
</dbReference>
<dbReference type="InterPro" id="IPR051365">
    <property type="entry name" value="TOX_HMG-box_domain"/>
</dbReference>
<evidence type="ECO:0000256" key="1">
    <source>
        <dbReference type="ARBA" id="ARBA00004123"/>
    </source>
</evidence>
<comment type="subcellular location">
    <subcellularLocation>
        <location evidence="1">Nucleus</location>
    </subcellularLocation>
</comment>
<evidence type="ECO:0000313" key="7">
    <source>
        <dbReference type="EMBL" id="CAL4080397.1"/>
    </source>
</evidence>
<feature type="domain" description="HMG box" evidence="6">
    <location>
        <begin position="11"/>
        <end position="79"/>
    </location>
</feature>
<evidence type="ECO:0000256" key="5">
    <source>
        <dbReference type="SAM" id="MobiDB-lite"/>
    </source>
</evidence>
<feature type="compositionally biased region" description="Low complexity" evidence="5">
    <location>
        <begin position="114"/>
        <end position="131"/>
    </location>
</feature>
<dbReference type="InterPro" id="IPR009071">
    <property type="entry name" value="HMG_box_dom"/>
</dbReference>
<dbReference type="SUPFAM" id="SSF47095">
    <property type="entry name" value="HMG-box"/>
    <property type="match status" value="1"/>
</dbReference>
<dbReference type="Gene3D" id="1.10.30.10">
    <property type="entry name" value="High mobility group box domain"/>
    <property type="match status" value="1"/>
</dbReference>
<dbReference type="Proteomes" id="UP001497623">
    <property type="component" value="Unassembled WGS sequence"/>
</dbReference>
<evidence type="ECO:0000256" key="3">
    <source>
        <dbReference type="ARBA" id="ARBA00023242"/>
    </source>
</evidence>
<dbReference type="Pfam" id="PF00505">
    <property type="entry name" value="HMG_box"/>
    <property type="match status" value="1"/>
</dbReference>
<dbReference type="GO" id="GO:0031490">
    <property type="term" value="F:chromatin DNA binding"/>
    <property type="evidence" value="ECO:0007669"/>
    <property type="project" value="TreeGrafter"/>
</dbReference>
<dbReference type="AlphaFoldDB" id="A0AAV2QDN7"/>
<evidence type="ECO:0000256" key="2">
    <source>
        <dbReference type="ARBA" id="ARBA00023125"/>
    </source>
</evidence>
<comment type="caution">
    <text evidence="7">The sequence shown here is derived from an EMBL/GenBank/DDBJ whole genome shotgun (WGS) entry which is preliminary data.</text>
</comment>
<gene>
    <name evidence="7" type="ORF">MNOR_LOCUS11267</name>
</gene>
<organism evidence="7 8">
    <name type="scientific">Meganyctiphanes norvegica</name>
    <name type="common">Northern krill</name>
    <name type="synonym">Thysanopoda norvegica</name>
    <dbReference type="NCBI Taxonomy" id="48144"/>
    <lineage>
        <taxon>Eukaryota</taxon>
        <taxon>Metazoa</taxon>
        <taxon>Ecdysozoa</taxon>
        <taxon>Arthropoda</taxon>
        <taxon>Crustacea</taxon>
        <taxon>Multicrustacea</taxon>
        <taxon>Malacostraca</taxon>
        <taxon>Eumalacostraca</taxon>
        <taxon>Eucarida</taxon>
        <taxon>Euphausiacea</taxon>
        <taxon>Euphausiidae</taxon>
        <taxon>Meganyctiphanes</taxon>
    </lineage>
</organism>
<name>A0AAV2QDN7_MEGNR</name>
<keyword evidence="2 4" id="KW-0238">DNA-binding</keyword>
<feature type="compositionally biased region" description="Polar residues" evidence="5">
    <location>
        <begin position="163"/>
        <end position="176"/>
    </location>
</feature>
<dbReference type="GO" id="GO:0006357">
    <property type="term" value="P:regulation of transcription by RNA polymerase II"/>
    <property type="evidence" value="ECO:0007669"/>
    <property type="project" value="TreeGrafter"/>
</dbReference>
<evidence type="ECO:0000259" key="6">
    <source>
        <dbReference type="PROSITE" id="PS50118"/>
    </source>
</evidence>
<sequence length="212" mass="22550">MGKKKRDPNEPQKPPSAYALFFKETQAPIKIQNPTATFGEVAKIVGSLWSSLDDEHKNQYKKKQELAKKEYLQALNKYKASLASAETGTSAENTEQEISDESHIEEPEEDSEETAACSTTSAKTSAAAPTTRTMKQNGPVGIRGAAPTETQGGINTVVKPGTAGSQDSDNITNGETVVNGVAEVDTANQDGDPSQDKDVPMTPPAAPICIRA</sequence>
<dbReference type="EMBL" id="CAXKWB010005894">
    <property type="protein sequence ID" value="CAL4080397.1"/>
    <property type="molecule type" value="Genomic_DNA"/>
</dbReference>
<accession>A0AAV2QDN7</accession>
<evidence type="ECO:0000256" key="4">
    <source>
        <dbReference type="PROSITE-ProRule" id="PRU00267"/>
    </source>
</evidence>
<proteinExistence type="predicted"/>
<dbReference type="CDD" id="cd21995">
    <property type="entry name" value="HMG-box_TOX-like"/>
    <property type="match status" value="1"/>
</dbReference>
<feature type="DNA-binding region" description="HMG box" evidence="4">
    <location>
        <begin position="11"/>
        <end position="79"/>
    </location>
</feature>